<keyword evidence="3" id="KW-0249">Electron transport</keyword>
<dbReference type="GO" id="GO:0005886">
    <property type="term" value="C:plasma membrane"/>
    <property type="evidence" value="ECO:0007669"/>
    <property type="project" value="TreeGrafter"/>
</dbReference>
<keyword evidence="8" id="KW-0732">Signal</keyword>
<dbReference type="Proteomes" id="UP000796880">
    <property type="component" value="Unassembled WGS sequence"/>
</dbReference>
<keyword evidence="2" id="KW-0479">Metal-binding</keyword>
<evidence type="ECO:0000256" key="1">
    <source>
        <dbReference type="ARBA" id="ARBA00022448"/>
    </source>
</evidence>
<protein>
    <recommendedName>
        <fullName evidence="9">Phytocyanin domain-containing protein</fullName>
    </recommendedName>
</protein>
<comment type="caution">
    <text evidence="10">The sequence shown here is derived from an EMBL/GenBank/DDBJ whole genome shotgun (WGS) entry which is preliminary data.</text>
</comment>
<dbReference type="Pfam" id="PF02298">
    <property type="entry name" value="Cu_bind_like"/>
    <property type="match status" value="1"/>
</dbReference>
<dbReference type="PROSITE" id="PS51485">
    <property type="entry name" value="PHYTOCYANIN"/>
    <property type="match status" value="1"/>
</dbReference>
<evidence type="ECO:0000259" key="9">
    <source>
        <dbReference type="PROSITE" id="PS51485"/>
    </source>
</evidence>
<dbReference type="EMBL" id="VOIH02000001">
    <property type="protein sequence ID" value="KAF3457164.1"/>
    <property type="molecule type" value="Genomic_DNA"/>
</dbReference>
<evidence type="ECO:0000256" key="8">
    <source>
        <dbReference type="SAM" id="SignalP"/>
    </source>
</evidence>
<feature type="domain" description="Phytocyanin" evidence="9">
    <location>
        <begin position="24"/>
        <end position="125"/>
    </location>
</feature>
<feature type="region of interest" description="Disordered" evidence="6">
    <location>
        <begin position="132"/>
        <end position="153"/>
    </location>
</feature>
<evidence type="ECO:0000256" key="5">
    <source>
        <dbReference type="ARBA" id="ARBA00023180"/>
    </source>
</evidence>
<gene>
    <name evidence="10" type="ORF">FNV43_RR01821</name>
</gene>
<proteinExistence type="predicted"/>
<keyword evidence="7" id="KW-0812">Transmembrane</keyword>
<evidence type="ECO:0000256" key="2">
    <source>
        <dbReference type="ARBA" id="ARBA00022723"/>
    </source>
</evidence>
<keyword evidence="4" id="KW-0186">Copper</keyword>
<evidence type="ECO:0000256" key="7">
    <source>
        <dbReference type="SAM" id="Phobius"/>
    </source>
</evidence>
<name>A0A8K0HRP2_9ROSA</name>
<feature type="chain" id="PRO_5035420390" description="Phytocyanin domain-containing protein" evidence="8">
    <location>
        <begin position="24"/>
        <end position="187"/>
    </location>
</feature>
<accession>A0A8K0HRP2</accession>
<dbReference type="InterPro" id="IPR039391">
    <property type="entry name" value="Phytocyanin-like"/>
</dbReference>
<keyword evidence="11" id="KW-1185">Reference proteome</keyword>
<keyword evidence="7" id="KW-0472">Membrane</keyword>
<evidence type="ECO:0000256" key="3">
    <source>
        <dbReference type="ARBA" id="ARBA00022982"/>
    </source>
</evidence>
<dbReference type="AlphaFoldDB" id="A0A8K0HRP2"/>
<keyword evidence="1" id="KW-0813">Transport</keyword>
<feature type="transmembrane region" description="Helical" evidence="7">
    <location>
        <begin position="167"/>
        <end position="186"/>
    </location>
</feature>
<feature type="compositionally biased region" description="Low complexity" evidence="6">
    <location>
        <begin position="140"/>
        <end position="153"/>
    </location>
</feature>
<dbReference type="OrthoDB" id="1933492at2759"/>
<reference evidence="10" key="1">
    <citation type="submission" date="2020-03" db="EMBL/GenBank/DDBJ databases">
        <title>A high-quality chromosome-level genome assembly of a woody plant with both climbing and erect habits, Rhamnella rubrinervis.</title>
        <authorList>
            <person name="Lu Z."/>
            <person name="Yang Y."/>
            <person name="Zhu X."/>
            <person name="Sun Y."/>
        </authorList>
    </citation>
    <scope>NUCLEOTIDE SEQUENCE</scope>
    <source>
        <strain evidence="10">BYM</strain>
        <tissue evidence="10">Leaf</tissue>
    </source>
</reference>
<feature type="signal peptide" evidence="8">
    <location>
        <begin position="1"/>
        <end position="23"/>
    </location>
</feature>
<dbReference type="PANTHER" id="PTHR33021">
    <property type="entry name" value="BLUE COPPER PROTEIN"/>
    <property type="match status" value="1"/>
</dbReference>
<dbReference type="Gene3D" id="2.60.40.420">
    <property type="entry name" value="Cupredoxins - blue copper proteins"/>
    <property type="match status" value="1"/>
</dbReference>
<dbReference type="InterPro" id="IPR003245">
    <property type="entry name" value="Phytocyanin_dom"/>
</dbReference>
<evidence type="ECO:0000313" key="11">
    <source>
        <dbReference type="Proteomes" id="UP000796880"/>
    </source>
</evidence>
<sequence length="187" mass="20093">MALLVRTMAVLILMAYKLQFSSGAVYKVGDSAGWTTIGNFNYKQWAATKTFQVGDIIKFEYSPQFHNVMRVTHAMYRSCNASAPLEAFSSGNDSYTVKTKGHHFFMCGVPGHCQAGQRVDINVPRNSTSIAPTPSALASPTVPAAGTTPAPTPNTAAAPLKDFKSRFVFVGFFITVVVVSVTVVGFA</sequence>
<dbReference type="GO" id="GO:0009055">
    <property type="term" value="F:electron transfer activity"/>
    <property type="evidence" value="ECO:0007669"/>
    <property type="project" value="InterPro"/>
</dbReference>
<dbReference type="GO" id="GO:0046872">
    <property type="term" value="F:metal ion binding"/>
    <property type="evidence" value="ECO:0007669"/>
    <property type="project" value="UniProtKB-KW"/>
</dbReference>
<evidence type="ECO:0000313" key="10">
    <source>
        <dbReference type="EMBL" id="KAF3457164.1"/>
    </source>
</evidence>
<dbReference type="FunFam" id="2.60.40.420:FF:000003">
    <property type="entry name" value="Blue copper"/>
    <property type="match status" value="1"/>
</dbReference>
<keyword evidence="5" id="KW-0325">Glycoprotein</keyword>
<keyword evidence="7" id="KW-1133">Transmembrane helix</keyword>
<organism evidence="10 11">
    <name type="scientific">Rhamnella rubrinervis</name>
    <dbReference type="NCBI Taxonomy" id="2594499"/>
    <lineage>
        <taxon>Eukaryota</taxon>
        <taxon>Viridiplantae</taxon>
        <taxon>Streptophyta</taxon>
        <taxon>Embryophyta</taxon>
        <taxon>Tracheophyta</taxon>
        <taxon>Spermatophyta</taxon>
        <taxon>Magnoliopsida</taxon>
        <taxon>eudicotyledons</taxon>
        <taxon>Gunneridae</taxon>
        <taxon>Pentapetalae</taxon>
        <taxon>rosids</taxon>
        <taxon>fabids</taxon>
        <taxon>Rosales</taxon>
        <taxon>Rhamnaceae</taxon>
        <taxon>rhamnoid group</taxon>
        <taxon>Rhamneae</taxon>
        <taxon>Rhamnella</taxon>
    </lineage>
</organism>
<dbReference type="InterPro" id="IPR008972">
    <property type="entry name" value="Cupredoxin"/>
</dbReference>
<evidence type="ECO:0000256" key="6">
    <source>
        <dbReference type="SAM" id="MobiDB-lite"/>
    </source>
</evidence>
<evidence type="ECO:0000256" key="4">
    <source>
        <dbReference type="ARBA" id="ARBA00023008"/>
    </source>
</evidence>
<dbReference type="PANTHER" id="PTHR33021:SF339">
    <property type="entry name" value="OS07G0570600 PROTEIN"/>
    <property type="match status" value="1"/>
</dbReference>
<dbReference type="SUPFAM" id="SSF49503">
    <property type="entry name" value="Cupredoxins"/>
    <property type="match status" value="1"/>
</dbReference>